<evidence type="ECO:0000256" key="8">
    <source>
        <dbReference type="ARBA" id="ARBA00022989"/>
    </source>
</evidence>
<keyword evidence="5 10" id="KW-0378">Hydrolase</keyword>
<feature type="transmembrane region" description="Helical" evidence="10">
    <location>
        <begin position="736"/>
        <end position="756"/>
    </location>
</feature>
<evidence type="ECO:0000259" key="12">
    <source>
        <dbReference type="Pfam" id="PF07819"/>
    </source>
</evidence>
<dbReference type="Pfam" id="PF25140">
    <property type="entry name" value="PGAP1_TMD"/>
    <property type="match status" value="1"/>
</dbReference>
<organism evidence="14 15">
    <name type="scientific">Schizosaccharomyces osmophilus</name>
    <dbReference type="NCBI Taxonomy" id="2545709"/>
    <lineage>
        <taxon>Eukaryota</taxon>
        <taxon>Fungi</taxon>
        <taxon>Dikarya</taxon>
        <taxon>Ascomycota</taxon>
        <taxon>Taphrinomycotina</taxon>
        <taxon>Schizosaccharomycetes</taxon>
        <taxon>Schizosaccharomycetales</taxon>
        <taxon>Schizosaccharomycetaceae</taxon>
        <taxon>Schizosaccharomyces</taxon>
    </lineage>
</organism>
<keyword evidence="4 10" id="KW-0812">Transmembrane</keyword>
<keyword evidence="7 10" id="KW-0653">Protein transport</keyword>
<dbReference type="InterPro" id="IPR039529">
    <property type="entry name" value="PGAP1/BST1"/>
</dbReference>
<feature type="transmembrane region" description="Helical" evidence="10">
    <location>
        <begin position="777"/>
        <end position="795"/>
    </location>
</feature>
<keyword evidence="8 10" id="KW-1133">Transmembrane helix</keyword>
<comment type="subcellular location">
    <subcellularLocation>
        <location evidence="1">Endoplasmic reticulum membrane</location>
        <topology evidence="1">Multi-pass membrane protein</topology>
    </subcellularLocation>
</comment>
<dbReference type="KEGG" id="som:SOMG_02043"/>
<name>A0AAF0AV86_9SCHI</name>
<evidence type="ECO:0000256" key="2">
    <source>
        <dbReference type="ARBA" id="ARBA00006931"/>
    </source>
</evidence>
<evidence type="ECO:0000256" key="7">
    <source>
        <dbReference type="ARBA" id="ARBA00022927"/>
    </source>
</evidence>
<dbReference type="PANTHER" id="PTHR15495">
    <property type="entry name" value="NEGATIVE REGULATOR OF VESICLE FORMATION-RELATED"/>
    <property type="match status" value="1"/>
</dbReference>
<feature type="transmembrane region" description="Helical" evidence="10">
    <location>
        <begin position="949"/>
        <end position="970"/>
    </location>
</feature>
<evidence type="ECO:0000256" key="10">
    <source>
        <dbReference type="RuleBase" id="RU365011"/>
    </source>
</evidence>
<protein>
    <recommendedName>
        <fullName evidence="10">GPI inositol-deacylase</fullName>
        <ecNumber evidence="10">3.1.-.-</ecNumber>
    </recommendedName>
</protein>
<dbReference type="RefSeq" id="XP_056036381.1">
    <property type="nucleotide sequence ID" value="XM_056180836.1"/>
</dbReference>
<feature type="transmembrane region" description="Helical" evidence="10">
    <location>
        <begin position="1067"/>
        <end position="1086"/>
    </location>
</feature>
<evidence type="ECO:0000256" key="3">
    <source>
        <dbReference type="ARBA" id="ARBA00022448"/>
    </source>
</evidence>
<dbReference type="EMBL" id="CP115611">
    <property type="protein sequence ID" value="WBW72138.1"/>
    <property type="molecule type" value="Genomic_DNA"/>
</dbReference>
<feature type="transmembrane region" description="Helical" evidence="10">
    <location>
        <begin position="839"/>
        <end position="872"/>
    </location>
</feature>
<accession>A0AAF0AV86</accession>
<dbReference type="GO" id="GO:0050185">
    <property type="term" value="F:phosphatidylinositol deacylase activity"/>
    <property type="evidence" value="ECO:0007669"/>
    <property type="project" value="TreeGrafter"/>
</dbReference>
<dbReference type="Gene3D" id="3.40.50.1820">
    <property type="entry name" value="alpha/beta hydrolase"/>
    <property type="match status" value="1"/>
</dbReference>
<feature type="domain" description="GPI inositol-deacylase PGAP1-like alpha/beta" evidence="12">
    <location>
        <begin position="147"/>
        <end position="393"/>
    </location>
</feature>
<evidence type="ECO:0000256" key="4">
    <source>
        <dbReference type="ARBA" id="ARBA00022692"/>
    </source>
</evidence>
<keyword evidence="9 10" id="KW-0472">Membrane</keyword>
<evidence type="ECO:0000313" key="15">
    <source>
        <dbReference type="Proteomes" id="UP001212411"/>
    </source>
</evidence>
<evidence type="ECO:0000256" key="9">
    <source>
        <dbReference type="ARBA" id="ARBA00023136"/>
    </source>
</evidence>
<dbReference type="SUPFAM" id="SSF53474">
    <property type="entry name" value="alpha/beta-Hydrolases"/>
    <property type="match status" value="1"/>
</dbReference>
<feature type="transmembrane region" description="Helical" evidence="10">
    <location>
        <begin position="999"/>
        <end position="1024"/>
    </location>
</feature>
<gene>
    <name evidence="14" type="primary">bst1</name>
    <name evidence="14" type="ORF">SOMG_02043</name>
</gene>
<dbReference type="GeneID" id="80875525"/>
<dbReference type="InterPro" id="IPR012908">
    <property type="entry name" value="PGAP1-ab_dom-like"/>
</dbReference>
<dbReference type="InterPro" id="IPR029058">
    <property type="entry name" value="AB_hydrolase_fold"/>
</dbReference>
<comment type="function">
    <text evidence="10">Involved in inositol deacylation of GPI-anchored proteins which plays important roles in the quality control and ER-associated degradation of GPI-anchored proteins.</text>
</comment>
<dbReference type="Proteomes" id="UP001212411">
    <property type="component" value="Chromosome 1"/>
</dbReference>
<proteinExistence type="inferred from homology"/>
<dbReference type="EC" id="3.1.-.-" evidence="10"/>
<dbReference type="AlphaFoldDB" id="A0AAF0AV86"/>
<dbReference type="GO" id="GO:0015031">
    <property type="term" value="P:protein transport"/>
    <property type="evidence" value="ECO:0007669"/>
    <property type="project" value="UniProtKB-KW"/>
</dbReference>
<keyword evidence="6 10" id="KW-0256">Endoplasmic reticulum</keyword>
<feature type="transmembrane region" description="Helical" evidence="10">
    <location>
        <begin position="1092"/>
        <end position="1110"/>
    </location>
</feature>
<dbReference type="PANTHER" id="PTHR15495:SF7">
    <property type="entry name" value="GPI INOSITOL-DEACYLASE"/>
    <property type="match status" value="1"/>
</dbReference>
<evidence type="ECO:0000256" key="11">
    <source>
        <dbReference type="SAM" id="MobiDB-lite"/>
    </source>
</evidence>
<dbReference type="GO" id="GO:0006505">
    <property type="term" value="P:GPI anchor metabolic process"/>
    <property type="evidence" value="ECO:0007669"/>
    <property type="project" value="TreeGrafter"/>
</dbReference>
<dbReference type="InterPro" id="IPR056824">
    <property type="entry name" value="PGAP1_TMD"/>
</dbReference>
<evidence type="ECO:0000313" key="14">
    <source>
        <dbReference type="EMBL" id="WBW72138.1"/>
    </source>
</evidence>
<evidence type="ECO:0000256" key="5">
    <source>
        <dbReference type="ARBA" id="ARBA00022801"/>
    </source>
</evidence>
<sequence length="1121" mass="126951">MKDDTDRPMNTYEMNPEDFQKYLYKREESYMNAEKEGAYFKRPPSSSSSSGQSTPKPLEKDIPVPIGNIVARILRGVSLYVALASIVLMCLITHSFISRPQDKSCQTATVWPSYAKFLDFDSRYTRFADRYTLYLYREKSVYGSDKPTGVPVLFVPGNAGSYKQVRAFAAQAALVYAEVAAEDPEGTLDSGKRELDFFAVDFNEDFSAFHGQTLLNQAEYVNDAITYILSLYQTTRKTSDYPKDESLPLPTSVIILGHSMGGIVGQAVFSLKNYVEGSINTLITLAAPHAMAPLPFDRQIVEFYEAIKSYWLNSFLLPAEENSLRDTLLVSIAGGGLDTNIVPEYSAVTAFAPPSNALSVFTSGIPYVWAEIDHQAMAWCENFRRVLIRGLFAIVDARRPTGTVSLAERKRLLSHTYIQGSSLDNDMNQLSGSPSTYEKLECANTVVYDKKPGTAFMLDEFGTSKTKQHVYPVPTLPDEFEYFELLTSYPIDTADSQVKVLACHLDPKTGTSLPELNRSESGEPLPVVCELLRDAITLIPASTIDTDIPYSGKVFYNYKLPKERLQDYHLILITDDLKEPNDYFLVGEFGNKSSDPIQIDKSQSQLFKHGVNFSFNTSNLLSNKFQISGMQSSLLAYKIKLSYELHDGKEVQTTFTPMLKQTLESPFETKFYVNLTEAEISLHGISPFMEYFGKESEKSLVMEFIANPLVYKKFHVSLLPDLYGSAGRLLMRYRTLLGSFPVVVVAFAAYCQFRYFHYGSTFLNMNTALEIIVRRGLVKLLVFVSVLSTITSYLTSRVSTALPDGADPDSSWRVSAAMVLNSFWKQNHLLFGLQSPQFWILAPILTFMFVGLVVAAVFMFSIIIHVLSYFYGFCFKLRKSSMKGLMQSFFMCIKLTYVCIKKRNTSVWKNAAFNKYDASETALNAIYANPSLAYCYGRKDFQTRLISNIILLFIVMTVVPFQIAYVILLATQSMTTAKSLFLARGCAISSHRQQKLWSFFNFSLTITFLMLLLAPIDFPVLLVWARNISTHWYIPFPTHHNFFSIIPFMIMTEILRKGKLLPRLTDAEFYSNNLLLFLLAFYSLIYGAEKPYLIHNVVGAYFFWLIFLYAKNQFVKQPKRP</sequence>
<dbReference type="Pfam" id="PF07819">
    <property type="entry name" value="PGAP1"/>
    <property type="match status" value="1"/>
</dbReference>
<keyword evidence="3 10" id="KW-0813">Transport</keyword>
<evidence type="ECO:0000256" key="6">
    <source>
        <dbReference type="ARBA" id="ARBA00022824"/>
    </source>
</evidence>
<feature type="region of interest" description="Disordered" evidence="11">
    <location>
        <begin position="35"/>
        <end position="59"/>
    </location>
</feature>
<dbReference type="GO" id="GO:0006888">
    <property type="term" value="P:endoplasmic reticulum to Golgi vesicle-mediated transport"/>
    <property type="evidence" value="ECO:0007669"/>
    <property type="project" value="TreeGrafter"/>
</dbReference>
<comment type="similarity">
    <text evidence="2 10">Belongs to the GPI inositol-deacylase family.</text>
</comment>
<evidence type="ECO:0000256" key="1">
    <source>
        <dbReference type="ARBA" id="ARBA00004477"/>
    </source>
</evidence>
<feature type="domain" description="GPI inositol-deacylase transmembrane" evidence="13">
    <location>
        <begin position="737"/>
        <end position="1109"/>
    </location>
</feature>
<dbReference type="Pfam" id="PF25141">
    <property type="entry name" value="PGAP1_2nd"/>
    <property type="match status" value="1"/>
</dbReference>
<evidence type="ECO:0000259" key="13">
    <source>
        <dbReference type="Pfam" id="PF25140"/>
    </source>
</evidence>
<dbReference type="GO" id="GO:0005789">
    <property type="term" value="C:endoplasmic reticulum membrane"/>
    <property type="evidence" value="ECO:0007669"/>
    <property type="project" value="UniProtKB-SubCell"/>
</dbReference>
<reference evidence="14 15" key="1">
    <citation type="journal article" date="2023" name="G3 (Bethesda)">
        <title>A high-quality reference genome for the fission yeast Schizosaccharomyces osmophilus.</title>
        <authorList>
            <person name="Jia G.S."/>
            <person name="Zhang W.C."/>
            <person name="Liang Y."/>
            <person name="Liu X.H."/>
            <person name="Rhind N."/>
            <person name="Pidoux A."/>
            <person name="Brysch-Herzberg M."/>
            <person name="Du L.L."/>
        </authorList>
    </citation>
    <scope>NUCLEOTIDE SEQUENCE [LARGE SCALE GENOMIC DNA]</scope>
    <source>
        <strain evidence="14 15">CBS 15793</strain>
    </source>
</reference>
<feature type="transmembrane region" description="Helical" evidence="10">
    <location>
        <begin position="77"/>
        <end position="97"/>
    </location>
</feature>
<keyword evidence="15" id="KW-1185">Reference proteome</keyword>